<evidence type="ECO:0000313" key="2">
    <source>
        <dbReference type="Proteomes" id="UP001153148"/>
    </source>
</evidence>
<organism evidence="1 2">
    <name type="scientific">Timema podura</name>
    <name type="common">Walking stick</name>
    <dbReference type="NCBI Taxonomy" id="61482"/>
    <lineage>
        <taxon>Eukaryota</taxon>
        <taxon>Metazoa</taxon>
        <taxon>Ecdysozoa</taxon>
        <taxon>Arthropoda</taxon>
        <taxon>Hexapoda</taxon>
        <taxon>Insecta</taxon>
        <taxon>Pterygota</taxon>
        <taxon>Neoptera</taxon>
        <taxon>Polyneoptera</taxon>
        <taxon>Phasmatodea</taxon>
        <taxon>Timematodea</taxon>
        <taxon>Timematoidea</taxon>
        <taxon>Timematidae</taxon>
        <taxon>Timema</taxon>
    </lineage>
</organism>
<dbReference type="Proteomes" id="UP001153148">
    <property type="component" value="Unassembled WGS sequence"/>
</dbReference>
<protein>
    <submittedName>
        <fullName evidence="1">Uncharacterized protein</fullName>
    </submittedName>
</protein>
<evidence type="ECO:0000313" key="1">
    <source>
        <dbReference type="EMBL" id="CAG2069203.1"/>
    </source>
</evidence>
<gene>
    <name evidence="1" type="ORF">TPAB3V08_LOCUS16146</name>
</gene>
<keyword evidence="2" id="KW-1185">Reference proteome</keyword>
<dbReference type="EMBL" id="CAJPIN010121489">
    <property type="protein sequence ID" value="CAG2069203.1"/>
    <property type="molecule type" value="Genomic_DNA"/>
</dbReference>
<proteinExistence type="predicted"/>
<accession>A0ABN7PMY2</accession>
<reference evidence="1" key="1">
    <citation type="submission" date="2021-03" db="EMBL/GenBank/DDBJ databases">
        <authorList>
            <person name="Tran Van P."/>
        </authorList>
    </citation>
    <scope>NUCLEOTIDE SEQUENCE</scope>
</reference>
<sequence>MIYKLEQEPDIANLPNDELLTPKGVDGTYISDGEYYLFWLKEVLWN</sequence>
<comment type="caution">
    <text evidence="1">The sequence shown here is derived from an EMBL/GenBank/DDBJ whole genome shotgun (WGS) entry which is preliminary data.</text>
</comment>
<name>A0ABN7PMY2_TIMPD</name>